<keyword evidence="9 13" id="KW-1133">Transmembrane helix</keyword>
<dbReference type="Pfam" id="PF01490">
    <property type="entry name" value="Aa_trans"/>
    <property type="match status" value="1"/>
</dbReference>
<dbReference type="GO" id="GO:0005886">
    <property type="term" value="C:plasma membrane"/>
    <property type="evidence" value="ECO:0007669"/>
    <property type="project" value="UniProtKB-SubCell"/>
</dbReference>
<evidence type="ECO:0000259" key="14">
    <source>
        <dbReference type="Pfam" id="PF01490"/>
    </source>
</evidence>
<feature type="transmembrane region" description="Helical" evidence="13">
    <location>
        <begin position="123"/>
        <end position="147"/>
    </location>
</feature>
<keyword evidence="11" id="KW-0927">Auxin signaling pathway</keyword>
<dbReference type="AlphaFoldDB" id="I3SZX5"/>
<dbReference type="PANTHER" id="PTHR48017">
    <property type="entry name" value="OS05G0424000 PROTEIN-RELATED"/>
    <property type="match status" value="1"/>
</dbReference>
<evidence type="ECO:0000256" key="11">
    <source>
        <dbReference type="ARBA" id="ARBA00023294"/>
    </source>
</evidence>
<keyword evidence="6 13" id="KW-0812">Transmembrane</keyword>
<evidence type="ECO:0000256" key="6">
    <source>
        <dbReference type="ARBA" id="ARBA00022692"/>
    </source>
</evidence>
<dbReference type="GO" id="GO:0006865">
    <property type="term" value="P:amino acid transport"/>
    <property type="evidence" value="ECO:0007669"/>
    <property type="project" value="UniProtKB-KW"/>
</dbReference>
<evidence type="ECO:0000256" key="5">
    <source>
        <dbReference type="ARBA" id="ARBA00022475"/>
    </source>
</evidence>
<proteinExistence type="evidence at transcript level"/>
<feature type="transmembrane region" description="Helical" evidence="13">
    <location>
        <begin position="64"/>
        <end position="84"/>
    </location>
</feature>
<evidence type="ECO:0000256" key="3">
    <source>
        <dbReference type="ARBA" id="ARBA00005590"/>
    </source>
</evidence>
<evidence type="ECO:0000256" key="1">
    <source>
        <dbReference type="ARBA" id="ARBA00004127"/>
    </source>
</evidence>
<comment type="subcellular location">
    <subcellularLocation>
        <location evidence="2">Cell membrane</location>
    </subcellularLocation>
    <subcellularLocation>
        <location evidence="1">Endomembrane system</location>
        <topology evidence="1">Multi-pass membrane protein</topology>
    </subcellularLocation>
</comment>
<comment type="function">
    <text evidence="12">Carrier protein involved in proton-driven auxin influx. Mediates the formation of auxin gradient from developing leaves (site of auxin biosynthesis) to tips by contributing to the loading of auxin in vascular tissues and facilitating acropetal (base to tip) auxin transport within inner tissues of the root apex, and basipetal (tip to base) auxin transport within outer tissues of the root apex. May be involved in lateral roots and nodules formation.</text>
</comment>
<dbReference type="GO" id="GO:0012505">
    <property type="term" value="C:endomembrane system"/>
    <property type="evidence" value="ECO:0007669"/>
    <property type="project" value="UniProtKB-SubCell"/>
</dbReference>
<evidence type="ECO:0000256" key="8">
    <source>
        <dbReference type="ARBA" id="ARBA00022970"/>
    </source>
</evidence>
<feature type="transmembrane region" description="Helical" evidence="13">
    <location>
        <begin position="90"/>
        <end position="111"/>
    </location>
</feature>
<keyword evidence="10 13" id="KW-0472">Membrane</keyword>
<dbReference type="InterPro" id="IPR013057">
    <property type="entry name" value="AA_transpt_TM"/>
</dbReference>
<comment type="similarity">
    <text evidence="3">Belongs to the amino acid/polyamine transporter 2 family. Amino acid/auxin permease (AAAP) (TC 2.A.18.1) subfamily.</text>
</comment>
<sequence length="159" mass="18141">MVSSYLPENLSGPRWINVLVNVIVFLQSAVSQHLFVVPIHEALDTRFLEIGKGMHSGENLKRLFLLRMCFYTGNTFIAAAFPFMGDFVNLLGSFSLVPLTFMFPSMIFLKIKGKTARTEKKVWHWINIVVSFLLTVATTISALRFIINNVQKYQFFADV</sequence>
<keyword evidence="5" id="KW-1003">Cell membrane</keyword>
<protein>
    <recommendedName>
        <fullName evidence="14">Amino acid transporter transmembrane domain-containing protein</fullName>
    </recommendedName>
</protein>
<dbReference type="EMBL" id="BT146023">
    <property type="protein sequence ID" value="AFK45817.1"/>
    <property type="molecule type" value="mRNA"/>
</dbReference>
<accession>I3SZX5</accession>
<dbReference type="GO" id="GO:0009734">
    <property type="term" value="P:auxin-activated signaling pathway"/>
    <property type="evidence" value="ECO:0007669"/>
    <property type="project" value="UniProtKB-KW"/>
</dbReference>
<evidence type="ECO:0000256" key="13">
    <source>
        <dbReference type="SAM" id="Phobius"/>
    </source>
</evidence>
<evidence type="ECO:0000313" key="15">
    <source>
        <dbReference type="EMBL" id="AFK45817.1"/>
    </source>
</evidence>
<organism evidence="15">
    <name type="scientific">Medicago truncatula</name>
    <name type="common">Barrel medic</name>
    <name type="synonym">Medicago tribuloides</name>
    <dbReference type="NCBI Taxonomy" id="3880"/>
    <lineage>
        <taxon>Eukaryota</taxon>
        <taxon>Viridiplantae</taxon>
        <taxon>Streptophyta</taxon>
        <taxon>Embryophyta</taxon>
        <taxon>Tracheophyta</taxon>
        <taxon>Spermatophyta</taxon>
        <taxon>Magnoliopsida</taxon>
        <taxon>eudicotyledons</taxon>
        <taxon>Gunneridae</taxon>
        <taxon>Pentapetalae</taxon>
        <taxon>rosids</taxon>
        <taxon>fabids</taxon>
        <taxon>Fabales</taxon>
        <taxon>Fabaceae</taxon>
        <taxon>Papilionoideae</taxon>
        <taxon>50 kb inversion clade</taxon>
        <taxon>NPAAA clade</taxon>
        <taxon>Hologalegina</taxon>
        <taxon>IRL clade</taxon>
        <taxon>Trifolieae</taxon>
        <taxon>Medicago</taxon>
    </lineage>
</organism>
<dbReference type="GO" id="GO:0015293">
    <property type="term" value="F:symporter activity"/>
    <property type="evidence" value="ECO:0007669"/>
    <property type="project" value="UniProtKB-KW"/>
</dbReference>
<name>I3SZX5_MEDTR</name>
<evidence type="ECO:0000256" key="4">
    <source>
        <dbReference type="ARBA" id="ARBA00022448"/>
    </source>
</evidence>
<keyword evidence="4" id="KW-0813">Transport</keyword>
<evidence type="ECO:0000256" key="12">
    <source>
        <dbReference type="ARBA" id="ARBA00045588"/>
    </source>
</evidence>
<keyword evidence="8" id="KW-0029">Amino-acid transport</keyword>
<reference evidence="15" key="1">
    <citation type="submission" date="2012-05" db="EMBL/GenBank/DDBJ databases">
        <authorList>
            <person name="Krishnakumar V."/>
            <person name="Cheung F."/>
            <person name="Xiao Y."/>
            <person name="Chan A."/>
            <person name="Moskal W.A."/>
            <person name="Town C.D."/>
        </authorList>
    </citation>
    <scope>NUCLEOTIDE SEQUENCE</scope>
</reference>
<dbReference type="ExpressionAtlas" id="I3SZX5">
    <property type="expression patterns" value="differential"/>
</dbReference>
<evidence type="ECO:0000256" key="2">
    <source>
        <dbReference type="ARBA" id="ARBA00004236"/>
    </source>
</evidence>
<evidence type="ECO:0000256" key="9">
    <source>
        <dbReference type="ARBA" id="ARBA00022989"/>
    </source>
</evidence>
<keyword evidence="7" id="KW-0769">Symport</keyword>
<feature type="domain" description="Amino acid transporter transmembrane" evidence="14">
    <location>
        <begin position="5"/>
        <end position="141"/>
    </location>
</feature>
<evidence type="ECO:0000256" key="10">
    <source>
        <dbReference type="ARBA" id="ARBA00023136"/>
    </source>
</evidence>
<feature type="transmembrane region" description="Helical" evidence="13">
    <location>
        <begin position="15"/>
        <end position="43"/>
    </location>
</feature>
<evidence type="ECO:0000256" key="7">
    <source>
        <dbReference type="ARBA" id="ARBA00022847"/>
    </source>
</evidence>